<evidence type="ECO:0000313" key="2">
    <source>
        <dbReference type="EMBL" id="KKL00853.1"/>
    </source>
</evidence>
<dbReference type="InterPro" id="IPR000257">
    <property type="entry name" value="Uroporphyrinogen_deCOase"/>
</dbReference>
<feature type="domain" description="Uroporphyrinogen decarboxylase (URO-D)" evidence="1">
    <location>
        <begin position="190"/>
        <end position="337"/>
    </location>
</feature>
<dbReference type="GO" id="GO:0006779">
    <property type="term" value="P:porphyrin-containing compound biosynthetic process"/>
    <property type="evidence" value="ECO:0007669"/>
    <property type="project" value="InterPro"/>
</dbReference>
<feature type="non-terminal residue" evidence="2">
    <location>
        <position position="340"/>
    </location>
</feature>
<evidence type="ECO:0000259" key="1">
    <source>
        <dbReference type="Pfam" id="PF01208"/>
    </source>
</evidence>
<sequence>MNTLERFLAIMNFENPDRNLFWEMGYWSDTLERWYSEGLSPRTLDHRPAGEGIRGGHSAHDLFSTTRVRDQDVHTALDFDQGMICLPVNSGPAPLFEKKVFEETEEYVITQDEYGVKKKLNKVQAATPEFIGWPIETREDFERLKAERFQPILEQRIPEHWPRLIQEYQHRDYPLALGGYPFGFYGFLRYLMGEQRQLVKDIMSFLADFWINLWNQVLDVITPDCANFWEDMAFRSGPLISPAMFREFMTPCYQRVTSFLKDRGVKIILVDSDGNLDALIPLFLEAGLTGIFPIEIQAGNDLVAIRNQYPQLQILGGIDKIKIAQGPDAIEEELANIPRL</sequence>
<reference evidence="2" key="1">
    <citation type="journal article" date="2015" name="Nature">
        <title>Complex archaea that bridge the gap between prokaryotes and eukaryotes.</title>
        <authorList>
            <person name="Spang A."/>
            <person name="Saw J.H."/>
            <person name="Jorgensen S.L."/>
            <person name="Zaremba-Niedzwiedzka K."/>
            <person name="Martijn J."/>
            <person name="Lind A.E."/>
            <person name="van Eijk R."/>
            <person name="Schleper C."/>
            <person name="Guy L."/>
            <person name="Ettema T.J."/>
        </authorList>
    </citation>
    <scope>NUCLEOTIDE SEQUENCE</scope>
</reference>
<dbReference type="Gene3D" id="3.20.20.210">
    <property type="match status" value="1"/>
</dbReference>
<accession>A0A0F9A110</accession>
<dbReference type="Pfam" id="PF01208">
    <property type="entry name" value="URO-D"/>
    <property type="match status" value="1"/>
</dbReference>
<protein>
    <recommendedName>
        <fullName evidence="1">Uroporphyrinogen decarboxylase (URO-D) domain-containing protein</fullName>
    </recommendedName>
</protein>
<proteinExistence type="predicted"/>
<dbReference type="SUPFAM" id="SSF51726">
    <property type="entry name" value="UROD/MetE-like"/>
    <property type="match status" value="1"/>
</dbReference>
<organism evidence="2">
    <name type="scientific">marine sediment metagenome</name>
    <dbReference type="NCBI Taxonomy" id="412755"/>
    <lineage>
        <taxon>unclassified sequences</taxon>
        <taxon>metagenomes</taxon>
        <taxon>ecological metagenomes</taxon>
    </lineage>
</organism>
<gene>
    <name evidence="2" type="ORF">LCGC14_2628330</name>
</gene>
<dbReference type="InterPro" id="IPR038071">
    <property type="entry name" value="UROD/MetE-like_sf"/>
</dbReference>
<comment type="caution">
    <text evidence="2">The sequence shown here is derived from an EMBL/GenBank/DDBJ whole genome shotgun (WGS) entry which is preliminary data.</text>
</comment>
<name>A0A0F9A110_9ZZZZ</name>
<dbReference type="EMBL" id="LAZR01045016">
    <property type="protein sequence ID" value="KKL00853.1"/>
    <property type="molecule type" value="Genomic_DNA"/>
</dbReference>
<dbReference type="AlphaFoldDB" id="A0A0F9A110"/>
<dbReference type="GO" id="GO:0004853">
    <property type="term" value="F:uroporphyrinogen decarboxylase activity"/>
    <property type="evidence" value="ECO:0007669"/>
    <property type="project" value="InterPro"/>
</dbReference>